<dbReference type="RefSeq" id="WP_202854590.1">
    <property type="nucleotide sequence ID" value="NZ_JAEUGD010000004.1"/>
</dbReference>
<organism evidence="2 3">
    <name type="scientific">Fulvivirga marina</name>
    <dbReference type="NCBI Taxonomy" id="2494733"/>
    <lineage>
        <taxon>Bacteria</taxon>
        <taxon>Pseudomonadati</taxon>
        <taxon>Bacteroidota</taxon>
        <taxon>Cytophagia</taxon>
        <taxon>Cytophagales</taxon>
        <taxon>Fulvivirgaceae</taxon>
        <taxon>Fulvivirga</taxon>
    </lineage>
</organism>
<keyword evidence="3" id="KW-1185">Reference proteome</keyword>
<dbReference type="PROSITE" id="PS51257">
    <property type="entry name" value="PROKAR_LIPOPROTEIN"/>
    <property type="match status" value="1"/>
</dbReference>
<proteinExistence type="predicted"/>
<dbReference type="EMBL" id="JAEUGD010000004">
    <property type="protein sequence ID" value="MBL6445046.1"/>
    <property type="molecule type" value="Genomic_DNA"/>
</dbReference>
<evidence type="ECO:0000256" key="1">
    <source>
        <dbReference type="SAM" id="SignalP"/>
    </source>
</evidence>
<evidence type="ECO:0008006" key="4">
    <source>
        <dbReference type="Google" id="ProtNLM"/>
    </source>
</evidence>
<reference evidence="2" key="1">
    <citation type="submission" date="2021-01" db="EMBL/GenBank/DDBJ databases">
        <title>Fulvivirga kasyanovii gen. nov., sp nov., a novel member of the phylum Bacteroidetes isolated from seawater in a mussel farm.</title>
        <authorList>
            <person name="Zhao L.-H."/>
            <person name="Wang Z.-J."/>
        </authorList>
    </citation>
    <scope>NUCLEOTIDE SEQUENCE</scope>
    <source>
        <strain evidence="2">29W222</strain>
    </source>
</reference>
<gene>
    <name evidence="2" type="ORF">JMN32_01920</name>
</gene>
<sequence>MKVLNSLILFGFVFFLACVNGKTQTSNYKSISEEKLSGQIEYVFSPDSSYVMSFVEIKGTAKHPQNNIKYIVHDLKTDKVVYEDALDNGSVSFYNDHAIQIIMIPGIMREGQSSDDFTYVYDLKTKEKKTLTELKN</sequence>
<evidence type="ECO:0000313" key="3">
    <source>
        <dbReference type="Proteomes" id="UP000614216"/>
    </source>
</evidence>
<evidence type="ECO:0000313" key="2">
    <source>
        <dbReference type="EMBL" id="MBL6445046.1"/>
    </source>
</evidence>
<dbReference type="Proteomes" id="UP000614216">
    <property type="component" value="Unassembled WGS sequence"/>
</dbReference>
<name>A0A937FY34_9BACT</name>
<feature type="signal peptide" evidence="1">
    <location>
        <begin position="1"/>
        <end position="17"/>
    </location>
</feature>
<keyword evidence="1" id="KW-0732">Signal</keyword>
<protein>
    <recommendedName>
        <fullName evidence="4">Lipoprotein</fullName>
    </recommendedName>
</protein>
<dbReference type="AlphaFoldDB" id="A0A937FY34"/>
<comment type="caution">
    <text evidence="2">The sequence shown here is derived from an EMBL/GenBank/DDBJ whole genome shotgun (WGS) entry which is preliminary data.</text>
</comment>
<feature type="chain" id="PRO_5037128426" description="Lipoprotein" evidence="1">
    <location>
        <begin position="18"/>
        <end position="136"/>
    </location>
</feature>
<accession>A0A937FY34</accession>